<reference evidence="4 5" key="1">
    <citation type="submission" date="2019-03" db="EMBL/GenBank/DDBJ databases">
        <title>The genome sequence of a newly discovered highly antifungal drug resistant Aspergillus species, Aspergillus tanneri NIH 1004.</title>
        <authorList>
            <person name="Mounaud S."/>
            <person name="Singh I."/>
            <person name="Joardar V."/>
            <person name="Pakala S."/>
            <person name="Pakala S."/>
            <person name="Venepally P."/>
            <person name="Hoover J."/>
            <person name="Nierman W."/>
            <person name="Chung J."/>
            <person name="Losada L."/>
        </authorList>
    </citation>
    <scope>NUCLEOTIDE SEQUENCE [LARGE SCALE GENOMIC DNA]</scope>
    <source>
        <strain evidence="4 5">NIH1004</strain>
    </source>
</reference>
<dbReference type="RefSeq" id="XP_033423622.1">
    <property type="nucleotide sequence ID" value="XM_033573070.1"/>
</dbReference>
<dbReference type="PANTHER" id="PTHR15462">
    <property type="entry name" value="SERINE PROTEASE"/>
    <property type="match status" value="1"/>
</dbReference>
<proteinExistence type="predicted"/>
<dbReference type="InterPro" id="IPR043504">
    <property type="entry name" value="Peptidase_S1_PA_chymotrypsin"/>
</dbReference>
<evidence type="ECO:0000256" key="1">
    <source>
        <dbReference type="ARBA" id="ARBA00022729"/>
    </source>
</evidence>
<reference evidence="3 6" key="2">
    <citation type="submission" date="2019-08" db="EMBL/GenBank/DDBJ databases">
        <title>The genome sequence of a newly discovered highly antifungal drug resistant Aspergillus species, Aspergillus tanneri NIH 1004.</title>
        <authorList>
            <person name="Mounaud S."/>
            <person name="Singh I."/>
            <person name="Joardar V."/>
            <person name="Pakala S."/>
            <person name="Pakala S."/>
            <person name="Venepally P."/>
            <person name="Chung J.K."/>
            <person name="Losada L."/>
            <person name="Nierman W.C."/>
        </authorList>
    </citation>
    <scope>NUCLEOTIDE SEQUENCE [LARGE SCALE GENOMIC DNA]</scope>
    <source>
        <strain evidence="3 6">NIH1004</strain>
    </source>
</reference>
<protein>
    <recommendedName>
        <fullName evidence="7">Serine protease</fullName>
    </recommendedName>
</protein>
<dbReference type="Proteomes" id="UP000324241">
    <property type="component" value="Unassembled WGS sequence"/>
</dbReference>
<accession>A0A4S3J1X5</accession>
<evidence type="ECO:0000256" key="2">
    <source>
        <dbReference type="SAM" id="MobiDB-lite"/>
    </source>
</evidence>
<evidence type="ECO:0008006" key="7">
    <source>
        <dbReference type="Google" id="ProtNLM"/>
    </source>
</evidence>
<keyword evidence="5" id="KW-1185">Reference proteome</keyword>
<comment type="caution">
    <text evidence="4">The sequence shown here is derived from an EMBL/GenBank/DDBJ whole genome shotgun (WGS) entry which is preliminary data.</text>
</comment>
<dbReference type="AlphaFoldDB" id="A0A4S3J1X5"/>
<dbReference type="OrthoDB" id="10037376at2759"/>
<dbReference type="EMBL" id="SOSA01000771">
    <property type="protein sequence ID" value="THC88779.1"/>
    <property type="molecule type" value="Genomic_DNA"/>
</dbReference>
<dbReference type="SUPFAM" id="SSF50494">
    <property type="entry name" value="Trypsin-like serine proteases"/>
    <property type="match status" value="1"/>
</dbReference>
<dbReference type="InterPro" id="IPR009003">
    <property type="entry name" value="Peptidase_S1_PA"/>
</dbReference>
<dbReference type="VEuPathDB" id="FungiDB:EYZ11_011778"/>
<feature type="region of interest" description="Disordered" evidence="2">
    <location>
        <begin position="1"/>
        <end position="35"/>
    </location>
</feature>
<dbReference type="EMBL" id="QUQM01000006">
    <property type="protein sequence ID" value="KAA8644261.1"/>
    <property type="molecule type" value="Genomic_DNA"/>
</dbReference>
<dbReference type="Gene3D" id="2.40.10.10">
    <property type="entry name" value="Trypsin-like serine proteases"/>
    <property type="match status" value="2"/>
</dbReference>
<dbReference type="PANTHER" id="PTHR15462:SF8">
    <property type="entry name" value="SERINE PROTEASE"/>
    <property type="match status" value="1"/>
</dbReference>
<evidence type="ECO:0000313" key="5">
    <source>
        <dbReference type="Proteomes" id="UP000308092"/>
    </source>
</evidence>
<keyword evidence="1" id="KW-0732">Signal</keyword>
<sequence>MSQDVLVGGSNGGQNHTAERLDLSQEPSTATSTASTDAFVPRSLEVVEVERAKTTQFRAQNADELKRLVGDDRLDRIVERDQVANYTSYPFSCIGKLFVGANSNFSAPLWTGSAAIVGRNLLLTASHCAPWATSGTGAMPGWWMRFVPSYNNGSEPYGSSYVSDFRGVRNTDNVVGLDYVICRLYNPLGNTCGWLGSRWWSDNSPYMPPNKWSSVGYPGDAMNGQVMMVERGIGLHQVDPEGANGRELEAHTFSTPGWSGGPMFGTLDQQQKCVGVMSGKEFENDGLTGIFSGTHWHSVSAGGKSMTDLILYGLANWP</sequence>
<dbReference type="InterPro" id="IPR050966">
    <property type="entry name" value="Glutamyl_endopeptidase"/>
</dbReference>
<gene>
    <name evidence="3" type="ORF">ATNIH1004_008460</name>
    <name evidence="4" type="ORF">EYZ11_011778</name>
</gene>
<name>A0A4S3J1X5_9EURO</name>
<evidence type="ECO:0000313" key="3">
    <source>
        <dbReference type="EMBL" id="KAA8644261.1"/>
    </source>
</evidence>
<dbReference type="GeneID" id="54331162"/>
<evidence type="ECO:0000313" key="4">
    <source>
        <dbReference type="EMBL" id="THC88779.1"/>
    </source>
</evidence>
<dbReference type="Proteomes" id="UP000308092">
    <property type="component" value="Unassembled WGS sequence"/>
</dbReference>
<organism evidence="4 5">
    <name type="scientific">Aspergillus tanneri</name>
    <dbReference type="NCBI Taxonomy" id="1220188"/>
    <lineage>
        <taxon>Eukaryota</taxon>
        <taxon>Fungi</taxon>
        <taxon>Dikarya</taxon>
        <taxon>Ascomycota</taxon>
        <taxon>Pezizomycotina</taxon>
        <taxon>Eurotiomycetes</taxon>
        <taxon>Eurotiomycetidae</taxon>
        <taxon>Eurotiales</taxon>
        <taxon>Aspergillaceae</taxon>
        <taxon>Aspergillus</taxon>
        <taxon>Aspergillus subgen. Circumdati</taxon>
    </lineage>
</organism>
<evidence type="ECO:0000313" key="6">
    <source>
        <dbReference type="Proteomes" id="UP000324241"/>
    </source>
</evidence>